<evidence type="ECO:0000313" key="4">
    <source>
        <dbReference type="Proteomes" id="UP000094578"/>
    </source>
</evidence>
<feature type="signal peptide" evidence="1">
    <location>
        <begin position="1"/>
        <end position="32"/>
    </location>
</feature>
<evidence type="ECO:0000313" key="3">
    <source>
        <dbReference type="EMBL" id="ODP29382.1"/>
    </source>
</evidence>
<proteinExistence type="predicted"/>
<dbReference type="GO" id="GO:0005975">
    <property type="term" value="P:carbohydrate metabolic process"/>
    <property type="evidence" value="ECO:0007669"/>
    <property type="project" value="InterPro"/>
</dbReference>
<protein>
    <submittedName>
        <fullName evidence="3">N-acetylmuramoyl-L-alanine amidase</fullName>
        <ecNumber evidence="3">3.5.1.28</ecNumber>
    </submittedName>
</protein>
<reference evidence="3 4" key="1">
    <citation type="submission" date="2016-08" db="EMBL/GenBank/DDBJ databases">
        <title>Genome sequencing of Paenibacillus sp. TI45-13ar, isolated from Korean traditional nuruk.</title>
        <authorList>
            <person name="Kim S.-J."/>
        </authorList>
    </citation>
    <scope>NUCLEOTIDE SEQUENCE [LARGE SCALE GENOMIC DNA]</scope>
    <source>
        <strain evidence="3 4">TI45-13ar</strain>
    </source>
</reference>
<dbReference type="EC" id="3.5.1.28" evidence="3"/>
<dbReference type="PANTHER" id="PTHR46066:SF2">
    <property type="entry name" value="CHITINASE DOMAIN-CONTAINING PROTEIN 1"/>
    <property type="match status" value="1"/>
</dbReference>
<evidence type="ECO:0000256" key="1">
    <source>
        <dbReference type="SAM" id="SignalP"/>
    </source>
</evidence>
<organism evidence="3 4">
    <name type="scientific">Paenibacillus nuruki</name>
    <dbReference type="NCBI Taxonomy" id="1886670"/>
    <lineage>
        <taxon>Bacteria</taxon>
        <taxon>Bacillati</taxon>
        <taxon>Bacillota</taxon>
        <taxon>Bacilli</taxon>
        <taxon>Bacillales</taxon>
        <taxon>Paenibacillaceae</taxon>
        <taxon>Paenibacillus</taxon>
    </lineage>
</organism>
<dbReference type="SUPFAM" id="SSF55383">
    <property type="entry name" value="Copper amine oxidase, domain N"/>
    <property type="match status" value="1"/>
</dbReference>
<dbReference type="AlphaFoldDB" id="A0A1E3L6C6"/>
<sequence>MNRIVKLGLCHTLLMGSLVMPVLPFTSSVAQAATSGGVSIMLDGYALPFPVQPVAIKGTTMVPFRAISEALGINVHWNQASKTITATKKEATTTKKVVLTMGSTQATVDGKTVSLALAPQTISNNTMIPLSFFSQQFGAGVQWNQATKTVSITSPQEDLYTMGFYALSSYDERAMIPDFDTMAFGWSRIDLNGKFTIADTGKEYRWPQSAGADTPESIIQNTATQGTSPYLMVYAVDGHGELTKNLEDLTLQQQTIKGIVDTATQKGFKGIVLDFEGLGLTGDKLQAQKDYNAFIKNIATQAHQKNLKLTVVLHPLNSSYQGYDYRTLGTLADDIIIMAYAYDNEKSPEPLVKVDEAITLALKQINKNKLILGISLGSENADSVNSKIGLAKRYDLKGISIWRLGIVGQAAWNTMHESIEFK</sequence>
<comment type="caution">
    <text evidence="3">The sequence shown here is derived from an EMBL/GenBank/DDBJ whole genome shotgun (WGS) entry which is preliminary data.</text>
</comment>
<feature type="chain" id="PRO_5009131372" evidence="1">
    <location>
        <begin position="33"/>
        <end position="422"/>
    </location>
</feature>
<gene>
    <name evidence="3" type="ORF">PTI45_01391</name>
</gene>
<dbReference type="GO" id="GO:0008745">
    <property type="term" value="F:N-acetylmuramoyl-L-alanine amidase activity"/>
    <property type="evidence" value="ECO:0007669"/>
    <property type="project" value="UniProtKB-EC"/>
</dbReference>
<dbReference type="PATRIC" id="fig|1886670.3.peg.1416"/>
<dbReference type="Pfam" id="PF07833">
    <property type="entry name" value="Cu_amine_oxidN1"/>
    <property type="match status" value="1"/>
</dbReference>
<evidence type="ECO:0000259" key="2">
    <source>
        <dbReference type="PROSITE" id="PS51910"/>
    </source>
</evidence>
<keyword evidence="1" id="KW-0732">Signal</keyword>
<keyword evidence="4" id="KW-1185">Reference proteome</keyword>
<dbReference type="Gene3D" id="3.30.457.10">
    <property type="entry name" value="Copper amine oxidase-like, N-terminal domain"/>
    <property type="match status" value="1"/>
</dbReference>
<dbReference type="STRING" id="1886670.PTI45_01391"/>
<accession>A0A1E3L6C6</accession>
<dbReference type="InterPro" id="IPR012854">
    <property type="entry name" value="Cu_amine_oxidase-like_N"/>
</dbReference>
<dbReference type="Proteomes" id="UP000094578">
    <property type="component" value="Unassembled WGS sequence"/>
</dbReference>
<feature type="domain" description="GH18" evidence="2">
    <location>
        <begin position="95"/>
        <end position="422"/>
    </location>
</feature>
<name>A0A1E3L6C6_9BACL</name>
<dbReference type="Gene3D" id="3.20.20.80">
    <property type="entry name" value="Glycosidases"/>
    <property type="match status" value="1"/>
</dbReference>
<dbReference type="InterPro" id="IPR017853">
    <property type="entry name" value="GH"/>
</dbReference>
<keyword evidence="3" id="KW-0378">Hydrolase</keyword>
<dbReference type="InterPro" id="IPR001223">
    <property type="entry name" value="Glyco_hydro18_cat"/>
</dbReference>
<dbReference type="SUPFAM" id="SSF51445">
    <property type="entry name" value="(Trans)glycosidases"/>
    <property type="match status" value="1"/>
</dbReference>
<dbReference type="Pfam" id="PF00704">
    <property type="entry name" value="Glyco_hydro_18"/>
    <property type="match status" value="1"/>
</dbReference>
<dbReference type="PROSITE" id="PS51910">
    <property type="entry name" value="GH18_2"/>
    <property type="match status" value="1"/>
</dbReference>
<dbReference type="PANTHER" id="PTHR46066">
    <property type="entry name" value="CHITINASE DOMAIN-CONTAINING PROTEIN 1 FAMILY MEMBER"/>
    <property type="match status" value="1"/>
</dbReference>
<dbReference type="InterPro" id="IPR036582">
    <property type="entry name" value="Mao_N_sf"/>
</dbReference>
<dbReference type="EMBL" id="MDER01000031">
    <property type="protein sequence ID" value="ODP29382.1"/>
    <property type="molecule type" value="Genomic_DNA"/>
</dbReference>